<dbReference type="Proteomes" id="UP001589896">
    <property type="component" value="Unassembled WGS sequence"/>
</dbReference>
<dbReference type="InterPro" id="IPR052934">
    <property type="entry name" value="Methyl-DNA_Rec/Restrict_Enz"/>
</dbReference>
<dbReference type="RefSeq" id="WP_386675040.1">
    <property type="nucleotide sequence ID" value="NZ_JBHLTG010000009.1"/>
</dbReference>
<dbReference type="CDD" id="cd00009">
    <property type="entry name" value="AAA"/>
    <property type="match status" value="1"/>
</dbReference>
<dbReference type="EMBL" id="JBHLTG010000009">
    <property type="protein sequence ID" value="MFC0681782.1"/>
    <property type="molecule type" value="Genomic_DNA"/>
</dbReference>
<dbReference type="Gene3D" id="3.40.50.300">
    <property type="entry name" value="P-loop containing nucleotide triphosphate hydrolases"/>
    <property type="match status" value="1"/>
</dbReference>
<sequence length="693" mass="76918">MSDQVRTATRARDALGLLIQNSEPLPRARVWAEVSSRHPLSAAELVSVPSGGATGEVDWNWRTAEFVKAGWLTKGGSDGWAITDAGREAYETWTDPVDLVRESRLLYTAWDQTRTKERASALATRIVPHDAGEEEVIHVAGVFVDRALVAGESVFAPGRLLWTESVITELEQTFVAATTTPGVTFTEQLAVQLAPASDDAKLLMAELVTLQLLPASTDSIGARKKAERVEAVLQLMSHPVQIPEEISAAFASGAFNPGTRMSSNLGAAMTIVVNFAAAWTRTGADHREELLGDPWAFRDFVLRVSGESFPSQRYSLMFLVHPQTFVSIVSDDHKRKIRDAFVGELPNPSGDIDRDLRDITLALQVKNKAPVSYYRPPLREKWQPAPVEEPALPSGEETDPPLRPRASFAAATDQLAADMYIDRQWLQDRLDLLERRRQVILYGPPGTGKTFVAKALARHVSLGADPAVVQFHPSYSYEDFVQGYRPVVEDGALVYRLKDGPFLKIARDARSNPETNYVLVIDEINRGNIAKVFGELYFLLEYRDESIALLYGEERFHLPSNVFIIGTMNTTDRSIALLDAAMRRRFAFVELHPDKEPTSTVLRRWLEGRGLSDEPARLLDALNARIGDPTSRIGPSYLMSADANLSEARLAEIWRYELMPLLEEAYYGEDRDLEAEFGLAALRRSVGVSDADG</sequence>
<protein>
    <submittedName>
        <fullName evidence="2">McrB family protein</fullName>
    </submittedName>
</protein>
<dbReference type="InterPro" id="IPR027417">
    <property type="entry name" value="P-loop_NTPase"/>
</dbReference>
<organism evidence="2 3">
    <name type="scientific">Lysobacter korlensis</name>
    <dbReference type="NCBI Taxonomy" id="553636"/>
    <lineage>
        <taxon>Bacteria</taxon>
        <taxon>Pseudomonadati</taxon>
        <taxon>Pseudomonadota</taxon>
        <taxon>Gammaproteobacteria</taxon>
        <taxon>Lysobacterales</taxon>
        <taxon>Lysobacteraceae</taxon>
        <taxon>Lysobacter</taxon>
    </lineage>
</organism>
<evidence type="ECO:0000259" key="1">
    <source>
        <dbReference type="SMART" id="SM00382"/>
    </source>
</evidence>
<feature type="domain" description="AAA+ ATPase" evidence="1">
    <location>
        <begin position="435"/>
        <end position="596"/>
    </location>
</feature>
<comment type="caution">
    <text evidence="2">The sequence shown here is derived from an EMBL/GenBank/DDBJ whole genome shotgun (WGS) entry which is preliminary data.</text>
</comment>
<gene>
    <name evidence="2" type="ORF">ACFFGH_28455</name>
</gene>
<dbReference type="PANTHER" id="PTHR37291">
    <property type="entry name" value="5-METHYLCYTOSINE-SPECIFIC RESTRICTION ENZYME B"/>
    <property type="match status" value="1"/>
</dbReference>
<proteinExistence type="predicted"/>
<dbReference type="InterPro" id="IPR011704">
    <property type="entry name" value="ATPase_dyneun-rel_AAA"/>
</dbReference>
<dbReference type="SMART" id="SM00382">
    <property type="entry name" value="AAA"/>
    <property type="match status" value="1"/>
</dbReference>
<dbReference type="SUPFAM" id="SSF52540">
    <property type="entry name" value="P-loop containing nucleoside triphosphate hydrolases"/>
    <property type="match status" value="1"/>
</dbReference>
<evidence type="ECO:0000313" key="2">
    <source>
        <dbReference type="EMBL" id="MFC0681782.1"/>
    </source>
</evidence>
<dbReference type="PANTHER" id="PTHR37291:SF1">
    <property type="entry name" value="TYPE IV METHYL-DIRECTED RESTRICTION ENZYME ECOKMCRB SUBUNIT"/>
    <property type="match status" value="1"/>
</dbReference>
<accession>A0ABV6RXS1</accession>
<dbReference type="InterPro" id="IPR003593">
    <property type="entry name" value="AAA+_ATPase"/>
</dbReference>
<reference evidence="2 3" key="1">
    <citation type="submission" date="2024-09" db="EMBL/GenBank/DDBJ databases">
        <authorList>
            <person name="Sun Q."/>
            <person name="Mori K."/>
        </authorList>
    </citation>
    <scope>NUCLEOTIDE SEQUENCE [LARGE SCALE GENOMIC DNA]</scope>
    <source>
        <strain evidence="2 3">KCTC 23076</strain>
    </source>
</reference>
<evidence type="ECO:0000313" key="3">
    <source>
        <dbReference type="Proteomes" id="UP001589896"/>
    </source>
</evidence>
<dbReference type="Pfam" id="PF07728">
    <property type="entry name" value="AAA_5"/>
    <property type="match status" value="1"/>
</dbReference>
<keyword evidence="3" id="KW-1185">Reference proteome</keyword>
<name>A0ABV6RXS1_9GAMM</name>